<dbReference type="GO" id="GO:0047746">
    <property type="term" value="F:chlorophyllase activity"/>
    <property type="evidence" value="ECO:0007669"/>
    <property type="project" value="TreeGrafter"/>
</dbReference>
<dbReference type="Proteomes" id="UP000612055">
    <property type="component" value="Unassembled WGS sequence"/>
</dbReference>
<name>A0A836BW86_9CHLO</name>
<protein>
    <recommendedName>
        <fullName evidence="3">Chlorophyllase</fullName>
    </recommendedName>
</protein>
<reference evidence="1" key="1">
    <citation type="journal article" date="2020" name="bioRxiv">
        <title>Comparative genomics of Chlamydomonas.</title>
        <authorList>
            <person name="Craig R.J."/>
            <person name="Hasan A.R."/>
            <person name="Ness R.W."/>
            <person name="Keightley P.D."/>
        </authorList>
    </citation>
    <scope>NUCLEOTIDE SEQUENCE</scope>
    <source>
        <strain evidence="1">CCAP 11/70</strain>
    </source>
</reference>
<evidence type="ECO:0008006" key="3">
    <source>
        <dbReference type="Google" id="ProtNLM"/>
    </source>
</evidence>
<dbReference type="OrthoDB" id="508050at2759"/>
<comment type="caution">
    <text evidence="1">The sequence shown here is derived from an EMBL/GenBank/DDBJ whole genome shotgun (WGS) entry which is preliminary data.</text>
</comment>
<proteinExistence type="predicted"/>
<evidence type="ECO:0000313" key="1">
    <source>
        <dbReference type="EMBL" id="KAG2491471.1"/>
    </source>
</evidence>
<dbReference type="SUPFAM" id="SSF53474">
    <property type="entry name" value="alpha/beta-Hydrolases"/>
    <property type="match status" value="1"/>
</dbReference>
<gene>
    <name evidence="1" type="ORF">HYH03_010256</name>
</gene>
<evidence type="ECO:0000313" key="2">
    <source>
        <dbReference type="Proteomes" id="UP000612055"/>
    </source>
</evidence>
<dbReference type="PANTHER" id="PTHR33428">
    <property type="entry name" value="CHLOROPHYLLASE-2, CHLOROPLASTIC"/>
    <property type="match status" value="1"/>
</dbReference>
<dbReference type="InterPro" id="IPR017395">
    <property type="entry name" value="Chlorophyllase-like"/>
</dbReference>
<keyword evidence="2" id="KW-1185">Reference proteome</keyword>
<dbReference type="GO" id="GO:0015996">
    <property type="term" value="P:chlorophyll catabolic process"/>
    <property type="evidence" value="ECO:0007669"/>
    <property type="project" value="TreeGrafter"/>
</dbReference>
<organism evidence="1 2">
    <name type="scientific">Edaphochlamys debaryana</name>
    <dbReference type="NCBI Taxonomy" id="47281"/>
    <lineage>
        <taxon>Eukaryota</taxon>
        <taxon>Viridiplantae</taxon>
        <taxon>Chlorophyta</taxon>
        <taxon>core chlorophytes</taxon>
        <taxon>Chlorophyceae</taxon>
        <taxon>CS clade</taxon>
        <taxon>Chlamydomonadales</taxon>
        <taxon>Chlamydomonadales incertae sedis</taxon>
        <taxon>Edaphochlamys</taxon>
    </lineage>
</organism>
<dbReference type="Pfam" id="PF07224">
    <property type="entry name" value="Chlorophyllase"/>
    <property type="match status" value="1"/>
</dbReference>
<dbReference type="PANTHER" id="PTHR33428:SF14">
    <property type="entry name" value="CARBOXYLESTERASE TYPE B DOMAIN-CONTAINING PROTEIN"/>
    <property type="match status" value="1"/>
</dbReference>
<dbReference type="EMBL" id="JAEHOE010000053">
    <property type="protein sequence ID" value="KAG2491471.1"/>
    <property type="molecule type" value="Genomic_DNA"/>
</dbReference>
<dbReference type="InterPro" id="IPR029058">
    <property type="entry name" value="AB_hydrolase_fold"/>
</dbReference>
<sequence>MALLLAPAVLAQAQSDFTVRGPATPAQWKKTDVSIQPATTSSPVKLDIIVTYPTVGGPFPVIFFFNGFQAKASWYSAIVAHIVSWNYTVVQYTVPGLSIVPDKIELGYLQPLTSWVVAQAAAAGSPLGGKMDLTKKAVMGHSRGGRLASLHLAARSDISACVLVDPVDGSSSSWTPSTDYPSGTAALNGTGRTVGIIAAGRTGSCNPAGQNYPKWWGVVSPGSWLMVVRDAGHMQFARTGNPFMDWTLDTLCGRGSSISAQTVMRYTGALATAWLSQTFRAAQSATAVANFRMWAAGLTTGNVASWEIKPAPAQ</sequence>
<dbReference type="Gene3D" id="3.40.50.1820">
    <property type="entry name" value="alpha/beta hydrolase"/>
    <property type="match status" value="1"/>
</dbReference>
<accession>A0A836BW86</accession>
<dbReference type="AlphaFoldDB" id="A0A836BW86"/>